<dbReference type="Gene3D" id="1.25.40.20">
    <property type="entry name" value="Ankyrin repeat-containing domain"/>
    <property type="match status" value="2"/>
</dbReference>
<evidence type="ECO:0000256" key="6">
    <source>
        <dbReference type="SAM" id="Phobius"/>
    </source>
</evidence>
<evidence type="ECO:0000256" key="2">
    <source>
        <dbReference type="ARBA" id="ARBA00023054"/>
    </source>
</evidence>
<dbReference type="InterPro" id="IPR042420">
    <property type="entry name" value="RAI14/UACA"/>
</dbReference>
<evidence type="ECO:0000313" key="8">
    <source>
        <dbReference type="Proteomes" id="UP000736164"/>
    </source>
</evidence>
<reference evidence="7" key="1">
    <citation type="journal article" date="2021" name="Cell">
        <title>Tracing the genetic footprints of vertebrate landing in non-teleost ray-finned fishes.</title>
        <authorList>
            <person name="Bi X."/>
            <person name="Wang K."/>
            <person name="Yang L."/>
            <person name="Pan H."/>
            <person name="Jiang H."/>
            <person name="Wei Q."/>
            <person name="Fang M."/>
            <person name="Yu H."/>
            <person name="Zhu C."/>
            <person name="Cai Y."/>
            <person name="He Y."/>
            <person name="Gan X."/>
            <person name="Zeng H."/>
            <person name="Yu D."/>
            <person name="Zhu Y."/>
            <person name="Jiang H."/>
            <person name="Qiu Q."/>
            <person name="Yang H."/>
            <person name="Zhang Y.E."/>
            <person name="Wang W."/>
            <person name="Zhu M."/>
            <person name="He S."/>
            <person name="Zhang G."/>
        </authorList>
    </citation>
    <scope>NUCLEOTIDE SEQUENCE</scope>
    <source>
        <strain evidence="7">Allg_001</strain>
    </source>
</reference>
<evidence type="ECO:0000313" key="7">
    <source>
        <dbReference type="EMBL" id="MBN3318753.1"/>
    </source>
</evidence>
<evidence type="ECO:0000256" key="5">
    <source>
        <dbReference type="SAM" id="MobiDB-lite"/>
    </source>
</evidence>
<feature type="coiled-coil region" evidence="4">
    <location>
        <begin position="310"/>
        <end position="365"/>
    </location>
</feature>
<gene>
    <name evidence="7" type="primary">Uaca</name>
    <name evidence="7" type="ORF">GTO95_0008008</name>
</gene>
<dbReference type="GO" id="GO:0003779">
    <property type="term" value="F:actin binding"/>
    <property type="evidence" value="ECO:0007669"/>
    <property type="project" value="InterPro"/>
</dbReference>
<name>A0A8J7TD07_ATRSP</name>
<organism evidence="7 8">
    <name type="scientific">Atractosteus spatula</name>
    <name type="common">Alligator gar</name>
    <name type="synonym">Lepisosteus spatula</name>
    <dbReference type="NCBI Taxonomy" id="7917"/>
    <lineage>
        <taxon>Eukaryota</taxon>
        <taxon>Metazoa</taxon>
        <taxon>Chordata</taxon>
        <taxon>Craniata</taxon>
        <taxon>Vertebrata</taxon>
        <taxon>Euteleostomi</taxon>
        <taxon>Actinopterygii</taxon>
        <taxon>Neopterygii</taxon>
        <taxon>Holostei</taxon>
        <taxon>Semionotiformes</taxon>
        <taxon>Lepisosteidae</taxon>
        <taxon>Atractosteus</taxon>
    </lineage>
</organism>
<keyword evidence="6" id="KW-0472">Membrane</keyword>
<proteinExistence type="predicted"/>
<feature type="region of interest" description="Disordered" evidence="5">
    <location>
        <begin position="459"/>
        <end position="480"/>
    </location>
</feature>
<keyword evidence="6" id="KW-1133">Transmembrane helix</keyword>
<dbReference type="Pfam" id="PF00023">
    <property type="entry name" value="Ank"/>
    <property type="match status" value="2"/>
</dbReference>
<feature type="repeat" description="ANK" evidence="3">
    <location>
        <begin position="40"/>
        <end position="72"/>
    </location>
</feature>
<dbReference type="SMART" id="SM00248">
    <property type="entry name" value="ANK"/>
    <property type="match status" value="4"/>
</dbReference>
<feature type="repeat" description="ANK" evidence="3">
    <location>
        <begin position="147"/>
        <end position="179"/>
    </location>
</feature>
<sequence>NTDWNKYDDRLMKAVERGEADKVSSALGKKGIIPTKLDVEGRSAFHLAASKGYLDCLNLLLGHSLDITAADATGMSASPRDRSVSSGVLVLCFILFKYHWFRMFVHSSTVFCLAGKNALHLAARNGHSLCVQKLLQHNCPVENVDLQGRTALHDAVMAGCSSSVKLLCDSGASVNAKDFDGRTPLVLATQMCHPSICQLLLERGADIGIRDKQNKTALILGCEYACKDAVERGADVTAVDVFGHDGYHYARLSKDAELVTLVKEALDKVTRAKEAAKIEQMFHQSVEHMTVEAEVNVRDQIIQRCCCGLIKGLEKEKKDLKDTLRKFQQDQKTLLEKVSGLQQQLEQEKKTVEDLRKECEIVSAVMDESAAPGGLKPLINRLCSAGCEAEPAGCLARWPREQLKLMVKGKEKEENVKAMETVKVQLWKNVGDYSGQSVIKGKDPKLVKQSHSFDSAQILQPSSPTRSMSRPLELSLPGPAFSSESEALRKDIDVLRKRHDAAAEENARLQSQLASKSLECRELAESCEATRRDSDRQVREMEEALSDVQKRMVDSEAKVKQLQAHVVAVREHLSSQMVEELRGQLQEVKGKYEGASAEVGRVRNHLKQSEKALEEYKQSEGRLAEDVERLTRELSKSRKEREEAAVRLMDAEGRMKEMEARLASAVPAEKFDNMKNLLTNAVDEKEKQASELREDYERVLEEATELQRELEEHRAEAARCVPREEHERLRAAQEEQTASLERKLSEVTAKSQTLIKEIKKSQQVNEQLREQVQDLNSKIQAEYVPLKSHEEVKRSLDCTVEELSNRLAGAERKIRQTEAQMQTLQAEKDTVCEKITHLQARYVPPEKFEEDVSMLSSLNRNLTQELEEFRRKYQEKEQQLEKMMSENVSMKRRVQEEFVPKGMYEESKSKLGSELEKANGEISRLVKECKDAQEELKQVKEGNVMLREKLQVIQTQLEKEYISLRDHEAIKNSLKSTVSELECKNKEAACIYQSAQEETLRLHKELEEQKIELDTIQEAIHSKFVPISVIEEKEKTFNATVKDMKEHLAELQERYSQAKMEGEHSKHENEKLKVEMVSVQQSVETRYVTSEKCQEIELAYKEKLQELTHQLRDFEQQYKDVTLQKKKLEEQNAQCNLEIQKLQRQMETDFILVERFEAMQQSVNSRIQQVEEECARAKEAHRQELEKVAVLERELRSQRANAMLLTEHVQVKEALEREVTELKRALKEEEKKSSEHMEEIASLQVRLLNTAKEVEDFRAEGSEELLGLQSEKRRLEAEVVSLGQRLSGLAEKYEELSREAARAQEAESSARTENQRLQERGHSIETEIKELKERYDKSLSTIGDLQKRIQMSSEQTEAKDKKITELLNDAERLKQALNSLAMRPYTANMPTKRQTQQIDTLQAQIKSLQQQLAVSTTLRC</sequence>
<feature type="non-terminal residue" evidence="7">
    <location>
        <position position="1"/>
    </location>
</feature>
<keyword evidence="1" id="KW-0677">Repeat</keyword>
<dbReference type="PANTHER" id="PTHR24129:SF1">
    <property type="entry name" value="UVEAL AUTOANTIGEN WITH COILED-COIL DOMAINS AND ANKYRIN REPEATS"/>
    <property type="match status" value="1"/>
</dbReference>
<protein>
    <submittedName>
        <fullName evidence="7">UACA protein</fullName>
    </submittedName>
</protein>
<dbReference type="InterPro" id="IPR036770">
    <property type="entry name" value="Ankyrin_rpt-contain_sf"/>
</dbReference>
<keyword evidence="2 4" id="KW-0175">Coiled coil</keyword>
<feature type="region of interest" description="Disordered" evidence="5">
    <location>
        <begin position="1300"/>
        <end position="1324"/>
    </location>
</feature>
<accession>A0A8J7TD07</accession>
<dbReference type="Proteomes" id="UP000736164">
    <property type="component" value="Unassembled WGS sequence"/>
</dbReference>
<evidence type="ECO:0000256" key="3">
    <source>
        <dbReference type="PROSITE-ProRule" id="PRU00023"/>
    </source>
</evidence>
<feature type="repeat" description="ANK" evidence="3">
    <location>
        <begin position="114"/>
        <end position="146"/>
    </location>
</feature>
<feature type="non-terminal residue" evidence="7">
    <location>
        <position position="1420"/>
    </location>
</feature>
<dbReference type="InterPro" id="IPR002110">
    <property type="entry name" value="Ankyrin_rpt"/>
</dbReference>
<dbReference type="SUPFAM" id="SSF48403">
    <property type="entry name" value="Ankyrin repeat"/>
    <property type="match status" value="1"/>
</dbReference>
<keyword evidence="6" id="KW-0812">Transmembrane</keyword>
<dbReference type="EMBL" id="JAAWVO010041367">
    <property type="protein sequence ID" value="MBN3318753.1"/>
    <property type="molecule type" value="Genomic_DNA"/>
</dbReference>
<evidence type="ECO:0000256" key="1">
    <source>
        <dbReference type="ARBA" id="ARBA00022737"/>
    </source>
</evidence>
<feature type="coiled-coil region" evidence="4">
    <location>
        <begin position="485"/>
        <end position="1068"/>
    </location>
</feature>
<feature type="transmembrane region" description="Helical" evidence="6">
    <location>
        <begin position="84"/>
        <end position="101"/>
    </location>
</feature>
<feature type="repeat" description="ANK" evidence="3">
    <location>
        <begin position="180"/>
        <end position="212"/>
    </location>
</feature>
<dbReference type="PROSITE" id="PS50297">
    <property type="entry name" value="ANK_REP_REGION"/>
    <property type="match status" value="4"/>
</dbReference>
<feature type="compositionally biased region" description="Polar residues" evidence="5">
    <location>
        <begin position="459"/>
        <end position="468"/>
    </location>
</feature>
<keyword evidence="3" id="KW-0040">ANK repeat</keyword>
<dbReference type="Pfam" id="PF12796">
    <property type="entry name" value="Ank_2"/>
    <property type="match status" value="1"/>
</dbReference>
<evidence type="ECO:0000256" key="4">
    <source>
        <dbReference type="SAM" id="Coils"/>
    </source>
</evidence>
<keyword evidence="8" id="KW-1185">Reference proteome</keyword>
<dbReference type="PROSITE" id="PS50088">
    <property type="entry name" value="ANK_REPEAT"/>
    <property type="match status" value="4"/>
</dbReference>
<dbReference type="PANTHER" id="PTHR24129">
    <property type="entry name" value="ANKYCORBIN"/>
    <property type="match status" value="1"/>
</dbReference>
<comment type="caution">
    <text evidence="7">The sequence shown here is derived from an EMBL/GenBank/DDBJ whole genome shotgun (WGS) entry which is preliminary data.</text>
</comment>